<dbReference type="KEGG" id="cpf:CPF_0194"/>
<dbReference type="AlphaFoldDB" id="A0A0H2YNT8"/>
<sequence length="209" mass="23659">MKDIVIIGTENIGKEVVKIIEAINSKRNTWNVLGFISLKKDEAGSNIEGYSVLGSIDSMFNYFEGRKKDKFYFFKKLESQNELFTIIAIDNCKLKKEIENKLKNKIKFATIIHPDVTFFNKQEVGEGTIIYPGLISVGRFKLGKHVILKQKCSLGNNIEIGDYSFISFNSNIDSNVMVKEGSYIEANTTILANSNIDKNTYIKEGSILY</sequence>
<dbReference type="Proteomes" id="UP000001823">
    <property type="component" value="Chromosome"/>
</dbReference>
<accession>A0A0H2YNT8</accession>
<proteinExistence type="predicted"/>
<dbReference type="PaxDb" id="195103-CPF_0194"/>
<dbReference type="PANTHER" id="PTHR43300:SF7">
    <property type="entry name" value="UDP-N-ACETYLBACILLOSAMINE N-ACETYLTRANSFERASE"/>
    <property type="match status" value="1"/>
</dbReference>
<dbReference type="Gene3D" id="2.160.10.10">
    <property type="entry name" value="Hexapeptide repeat proteins"/>
    <property type="match status" value="1"/>
</dbReference>
<dbReference type="PANTHER" id="PTHR43300">
    <property type="entry name" value="ACETYLTRANSFERASE"/>
    <property type="match status" value="1"/>
</dbReference>
<reference evidence="1 2" key="1">
    <citation type="journal article" date="2006" name="Genome Res.">
        <title>Skewed genomic variability in strains of the toxigenic bacterial pathogen, Clostridium perfringens.</title>
        <authorList>
            <person name="Myers G.S."/>
            <person name="Rasko D.A."/>
            <person name="Cheung J.K."/>
            <person name="Ravel J."/>
            <person name="Seshadri R."/>
            <person name="Deboy R.T."/>
            <person name="Ren Q."/>
            <person name="Varga J."/>
            <person name="Awad M.M."/>
            <person name="Brinkac L.M."/>
            <person name="Daugherty S.C."/>
            <person name="Haft D.H."/>
            <person name="Dodson R.J."/>
            <person name="Madupu R."/>
            <person name="Nelson W.C."/>
            <person name="Rosovitz M.J."/>
            <person name="Sullivan S.A."/>
            <person name="Khouri H."/>
            <person name="Dimitrov G.I."/>
            <person name="Watkins K.L."/>
            <person name="Mulligan S."/>
            <person name="Benton J."/>
            <person name="Radune D."/>
            <person name="Fisher D.J."/>
            <person name="Atkins H.S."/>
            <person name="Hiscox T."/>
            <person name="Jost B.H."/>
            <person name="Billington S.J."/>
            <person name="Songer J.G."/>
            <person name="McClane B.A."/>
            <person name="Titball R.W."/>
            <person name="Rood J.I."/>
            <person name="Melville S.B."/>
            <person name="Paulsen I.T."/>
        </authorList>
    </citation>
    <scope>NUCLEOTIDE SEQUENCE [LARGE SCALE GENOMIC DNA]</scope>
    <source>
        <strain evidence="2">ATCC 13124 / DSM 756 / JCM 1290 / NCIMB 6125 / NCTC 8237 / S 107 / Type A</strain>
    </source>
</reference>
<dbReference type="SUPFAM" id="SSF51161">
    <property type="entry name" value="Trimeric LpxA-like enzymes"/>
    <property type="match status" value="1"/>
</dbReference>
<dbReference type="HOGENOM" id="CLU_081811_1_1_9"/>
<name>A0A0H2YNT8_CLOP1</name>
<dbReference type="Gene3D" id="3.40.50.20">
    <property type="match status" value="1"/>
</dbReference>
<keyword evidence="2" id="KW-1185">Reference proteome</keyword>
<organism evidence="1 2">
    <name type="scientific">Clostridium perfringens (strain ATCC 13124 / DSM 756 / JCM 1290 / NCIMB 6125 / NCTC 8237 / Type A)</name>
    <dbReference type="NCBI Taxonomy" id="195103"/>
    <lineage>
        <taxon>Bacteria</taxon>
        <taxon>Bacillati</taxon>
        <taxon>Bacillota</taxon>
        <taxon>Clostridia</taxon>
        <taxon>Eubacteriales</taxon>
        <taxon>Clostridiaceae</taxon>
        <taxon>Clostridium</taxon>
    </lineage>
</organism>
<dbReference type="eggNOG" id="COG0110">
    <property type="taxonomic scope" value="Bacteria"/>
</dbReference>
<gene>
    <name evidence="1" type="ordered locus">CPF_0194</name>
</gene>
<dbReference type="EMBL" id="CP000246">
    <property type="protein sequence ID" value="ABG82373.1"/>
    <property type="molecule type" value="Genomic_DNA"/>
</dbReference>
<dbReference type="STRING" id="195103.CPF_0194"/>
<evidence type="ECO:0000313" key="2">
    <source>
        <dbReference type="Proteomes" id="UP000001823"/>
    </source>
</evidence>
<dbReference type="InterPro" id="IPR050179">
    <property type="entry name" value="Trans_hexapeptide_repeat"/>
</dbReference>
<evidence type="ECO:0000313" key="1">
    <source>
        <dbReference type="EMBL" id="ABG82373.1"/>
    </source>
</evidence>
<protein>
    <submittedName>
        <fullName evidence="1">Uncharacterized protein</fullName>
    </submittedName>
</protein>
<dbReference type="RefSeq" id="WP_003458283.1">
    <property type="nucleotide sequence ID" value="NC_008261.1"/>
</dbReference>
<dbReference type="InterPro" id="IPR011004">
    <property type="entry name" value="Trimer_LpxA-like_sf"/>
</dbReference>